<evidence type="ECO:0000259" key="14">
    <source>
        <dbReference type="PROSITE" id="PS50157"/>
    </source>
</evidence>
<evidence type="ECO:0000259" key="16">
    <source>
        <dbReference type="PROSITE" id="PS50806"/>
    </source>
</evidence>
<evidence type="ECO:0000256" key="12">
    <source>
        <dbReference type="PROSITE-ProRule" id="PRU00042"/>
    </source>
</evidence>
<feature type="domain" description="C2H2-type" evidence="14">
    <location>
        <begin position="576"/>
        <end position="603"/>
    </location>
</feature>
<dbReference type="FunFam" id="3.30.160.60:FF:000097">
    <property type="entry name" value="Zinc finger protein"/>
    <property type="match status" value="2"/>
</dbReference>
<feature type="domain" description="C2H2-type" evidence="14">
    <location>
        <begin position="408"/>
        <end position="435"/>
    </location>
</feature>
<feature type="compositionally biased region" description="Low complexity" evidence="13">
    <location>
        <begin position="22"/>
        <end position="33"/>
    </location>
</feature>
<evidence type="ECO:0000256" key="2">
    <source>
        <dbReference type="ARBA" id="ARBA00004123"/>
    </source>
</evidence>
<dbReference type="PANTHER" id="PTHR24384:SF218">
    <property type="entry name" value="ZINC FINGER PROTEIN 502"/>
    <property type="match status" value="1"/>
</dbReference>
<dbReference type="PROSITE" id="PS50806">
    <property type="entry name" value="KRAB_RELATED"/>
    <property type="match status" value="2"/>
</dbReference>
<dbReference type="InterPro" id="IPR003655">
    <property type="entry name" value="aKRAB"/>
</dbReference>
<feature type="domain" description="KRAB-related" evidence="16">
    <location>
        <begin position="120"/>
        <end position="184"/>
    </location>
</feature>
<keyword evidence="11" id="KW-0539">Nucleus</keyword>
<dbReference type="GO" id="GO:0000981">
    <property type="term" value="F:DNA-binding transcription factor activity, RNA polymerase II-specific"/>
    <property type="evidence" value="ECO:0007669"/>
    <property type="project" value="TreeGrafter"/>
</dbReference>
<comment type="similarity">
    <text evidence="3">Belongs to the krueppel C2H2-type zinc-finger protein family.</text>
</comment>
<feature type="region of interest" description="Disordered" evidence="13">
    <location>
        <begin position="193"/>
        <end position="220"/>
    </location>
</feature>
<dbReference type="SMART" id="SM00349">
    <property type="entry name" value="KRAB"/>
    <property type="match status" value="2"/>
</dbReference>
<evidence type="ECO:0000256" key="11">
    <source>
        <dbReference type="ARBA" id="ARBA00023242"/>
    </source>
</evidence>
<evidence type="ECO:0000256" key="7">
    <source>
        <dbReference type="ARBA" id="ARBA00022833"/>
    </source>
</evidence>
<comment type="subcellular location">
    <subcellularLocation>
        <location evidence="2">Nucleus</location>
    </subcellularLocation>
</comment>
<feature type="region of interest" description="Disordered" evidence="13">
    <location>
        <begin position="1"/>
        <end position="50"/>
    </location>
</feature>
<dbReference type="PROSITE" id="PS50805">
    <property type="entry name" value="KRAB"/>
    <property type="match status" value="2"/>
</dbReference>
<dbReference type="SUPFAM" id="SSF57667">
    <property type="entry name" value="beta-beta-alpha zinc fingers"/>
    <property type="match status" value="7"/>
</dbReference>
<dbReference type="Gene3D" id="6.10.140.140">
    <property type="match status" value="2"/>
</dbReference>
<dbReference type="GO" id="GO:0042802">
    <property type="term" value="F:identical protein binding"/>
    <property type="evidence" value="ECO:0007669"/>
    <property type="project" value="UniProtKB-ARBA"/>
</dbReference>
<accession>A0A1U8DMS6</accession>
<dbReference type="Gene3D" id="3.30.160.60">
    <property type="entry name" value="Classic Zinc Finger"/>
    <property type="match status" value="13"/>
</dbReference>
<keyword evidence="4" id="KW-0479">Metal-binding</keyword>
<dbReference type="InterPro" id="IPR036236">
    <property type="entry name" value="Znf_C2H2_sf"/>
</dbReference>
<dbReference type="GO" id="GO:0005634">
    <property type="term" value="C:nucleus"/>
    <property type="evidence" value="ECO:0007669"/>
    <property type="project" value="UniProtKB-SubCell"/>
</dbReference>
<dbReference type="InterPro" id="IPR001909">
    <property type="entry name" value="KRAB"/>
</dbReference>
<evidence type="ECO:0000256" key="10">
    <source>
        <dbReference type="ARBA" id="ARBA00023163"/>
    </source>
</evidence>
<evidence type="ECO:0000256" key="13">
    <source>
        <dbReference type="SAM" id="MobiDB-lite"/>
    </source>
</evidence>
<evidence type="ECO:0000256" key="6">
    <source>
        <dbReference type="ARBA" id="ARBA00022771"/>
    </source>
</evidence>
<evidence type="ECO:0000313" key="18">
    <source>
        <dbReference type="RefSeq" id="XP_014381611.2"/>
    </source>
</evidence>
<protein>
    <submittedName>
        <fullName evidence="18">Zinc finger protein 383-like</fullName>
    </submittedName>
</protein>
<feature type="domain" description="KRAB" evidence="15">
    <location>
        <begin position="266"/>
        <end position="338"/>
    </location>
</feature>
<keyword evidence="5" id="KW-0677">Repeat</keyword>
<keyword evidence="6 12" id="KW-0863">Zinc-finger</keyword>
<dbReference type="PANTHER" id="PTHR24384">
    <property type="entry name" value="FINGER PUTATIVE TRANSCRIPTION FACTOR FAMILY-RELATED"/>
    <property type="match status" value="1"/>
</dbReference>
<reference evidence="18" key="1">
    <citation type="submission" date="2025-08" db="UniProtKB">
        <authorList>
            <consortium name="RefSeq"/>
        </authorList>
    </citation>
    <scope>IDENTIFICATION</scope>
</reference>
<dbReference type="FunFam" id="3.30.160.60:FF:002169">
    <property type="entry name" value="Zgc:174573"/>
    <property type="match status" value="1"/>
</dbReference>
<dbReference type="InterPro" id="IPR036051">
    <property type="entry name" value="KRAB_dom_sf"/>
</dbReference>
<evidence type="ECO:0000256" key="8">
    <source>
        <dbReference type="ARBA" id="ARBA00023015"/>
    </source>
</evidence>
<dbReference type="FunFam" id="3.30.160.60:FF:000966">
    <property type="entry name" value="ZFP90 zinc finger protein"/>
    <property type="match status" value="1"/>
</dbReference>
<keyword evidence="9" id="KW-0238">DNA-binding</keyword>
<keyword evidence="7" id="KW-0862">Zinc</keyword>
<dbReference type="KEGG" id="asn:102383249"/>
<dbReference type="Pfam" id="PF01352">
    <property type="entry name" value="KRAB"/>
    <property type="match status" value="2"/>
</dbReference>
<dbReference type="GO" id="GO:0000978">
    <property type="term" value="F:RNA polymerase II cis-regulatory region sequence-specific DNA binding"/>
    <property type="evidence" value="ECO:0007669"/>
    <property type="project" value="TreeGrafter"/>
</dbReference>
<dbReference type="GO" id="GO:0008270">
    <property type="term" value="F:zinc ion binding"/>
    <property type="evidence" value="ECO:0007669"/>
    <property type="project" value="UniProtKB-KW"/>
</dbReference>
<dbReference type="InterPro" id="IPR013087">
    <property type="entry name" value="Znf_C2H2_type"/>
</dbReference>
<gene>
    <name evidence="18" type="primary">LOC102383249</name>
</gene>
<dbReference type="FunFam" id="3.30.160.60:FF:001498">
    <property type="entry name" value="Zinc finger protein 404"/>
    <property type="match status" value="2"/>
</dbReference>
<feature type="domain" description="C2H2-type" evidence="14">
    <location>
        <begin position="353"/>
        <end position="380"/>
    </location>
</feature>
<dbReference type="PROSITE" id="PS00028">
    <property type="entry name" value="ZINC_FINGER_C2H2_1"/>
    <property type="match status" value="11"/>
</dbReference>
<feature type="domain" description="C2H2-type" evidence="14">
    <location>
        <begin position="436"/>
        <end position="463"/>
    </location>
</feature>
<name>A0A1U8DMS6_ALLSI</name>
<keyword evidence="10" id="KW-0804">Transcription</keyword>
<dbReference type="CDD" id="cd07765">
    <property type="entry name" value="KRAB_A-box"/>
    <property type="match status" value="2"/>
</dbReference>
<dbReference type="FunFam" id="3.30.160.60:FF:002343">
    <property type="entry name" value="Zinc finger protein 33A"/>
    <property type="match status" value="1"/>
</dbReference>
<feature type="domain" description="C2H2-type" evidence="14">
    <location>
        <begin position="548"/>
        <end position="575"/>
    </location>
</feature>
<dbReference type="FunFam" id="3.30.160.60:FF:000562">
    <property type="entry name" value="Zinc finger protein 786"/>
    <property type="match status" value="1"/>
</dbReference>
<dbReference type="Proteomes" id="UP000189705">
    <property type="component" value="Unplaced"/>
</dbReference>
<organism evidence="17 18">
    <name type="scientific">Alligator sinensis</name>
    <name type="common">Chinese alligator</name>
    <dbReference type="NCBI Taxonomy" id="38654"/>
    <lineage>
        <taxon>Eukaryota</taxon>
        <taxon>Metazoa</taxon>
        <taxon>Chordata</taxon>
        <taxon>Craniata</taxon>
        <taxon>Vertebrata</taxon>
        <taxon>Euteleostomi</taxon>
        <taxon>Archelosauria</taxon>
        <taxon>Archosauria</taxon>
        <taxon>Crocodylia</taxon>
        <taxon>Alligatoridae</taxon>
        <taxon>Alligatorinae</taxon>
        <taxon>Alligator</taxon>
    </lineage>
</organism>
<feature type="domain" description="C2H2-type" evidence="14">
    <location>
        <begin position="381"/>
        <end position="407"/>
    </location>
</feature>
<keyword evidence="17" id="KW-1185">Reference proteome</keyword>
<proteinExistence type="inferred from homology"/>
<dbReference type="InParanoid" id="A0A1U8DMS6"/>
<evidence type="ECO:0000256" key="1">
    <source>
        <dbReference type="ARBA" id="ARBA00003767"/>
    </source>
</evidence>
<dbReference type="PROSITE" id="PS50157">
    <property type="entry name" value="ZINC_FINGER_C2H2_2"/>
    <property type="match status" value="13"/>
</dbReference>
<feature type="domain" description="C2H2-type" evidence="14">
    <location>
        <begin position="492"/>
        <end position="519"/>
    </location>
</feature>
<comment type="function">
    <text evidence="1">May be involved in transcriptional regulation.</text>
</comment>
<dbReference type="InterPro" id="IPR050752">
    <property type="entry name" value="C2H2-ZF_domain"/>
</dbReference>
<feature type="domain" description="C2H2-type" evidence="14">
    <location>
        <begin position="464"/>
        <end position="491"/>
    </location>
</feature>
<feature type="domain" description="C2H2-type" evidence="14">
    <location>
        <begin position="604"/>
        <end position="631"/>
    </location>
</feature>
<feature type="domain" description="KRAB" evidence="15">
    <location>
        <begin position="123"/>
        <end position="195"/>
    </location>
</feature>
<feature type="domain" description="C2H2-type" evidence="14">
    <location>
        <begin position="660"/>
        <end position="687"/>
    </location>
</feature>
<dbReference type="SUPFAM" id="SSF109640">
    <property type="entry name" value="KRAB domain (Kruppel-associated box)"/>
    <property type="match status" value="2"/>
</dbReference>
<evidence type="ECO:0000256" key="3">
    <source>
        <dbReference type="ARBA" id="ARBA00006991"/>
    </source>
</evidence>
<dbReference type="FunFam" id="3.30.160.60:FF:001715">
    <property type="match status" value="1"/>
</dbReference>
<dbReference type="GeneID" id="102383249"/>
<evidence type="ECO:0000256" key="4">
    <source>
        <dbReference type="ARBA" id="ARBA00022723"/>
    </source>
</evidence>
<feature type="domain" description="C2H2-type" evidence="14">
    <location>
        <begin position="632"/>
        <end position="659"/>
    </location>
</feature>
<keyword evidence="8" id="KW-0805">Transcription regulation</keyword>
<feature type="domain" description="KRAB-related" evidence="16">
    <location>
        <begin position="263"/>
        <end position="327"/>
    </location>
</feature>
<evidence type="ECO:0000256" key="9">
    <source>
        <dbReference type="ARBA" id="ARBA00023125"/>
    </source>
</evidence>
<evidence type="ECO:0000313" key="17">
    <source>
        <dbReference type="Proteomes" id="UP000189705"/>
    </source>
</evidence>
<dbReference type="FunFam" id="3.30.160.60:FF:000508">
    <property type="entry name" value="Myeloid zinc finger 1"/>
    <property type="match status" value="2"/>
</dbReference>
<evidence type="ECO:0000259" key="15">
    <source>
        <dbReference type="PROSITE" id="PS50805"/>
    </source>
</evidence>
<dbReference type="AlphaFoldDB" id="A0A1U8DMS6"/>
<evidence type="ECO:0000256" key="5">
    <source>
        <dbReference type="ARBA" id="ARBA00022737"/>
    </source>
</evidence>
<feature type="domain" description="C2H2-type" evidence="14">
    <location>
        <begin position="688"/>
        <end position="712"/>
    </location>
</feature>
<sequence length="712" mass="79982">MADPGKRCAASSPDAAKRLRVSGGKARAQAQARGRQRRRPGSPLSLSLPVSFRIHSLKRDAGTLRTAEEQPPKDRPVTLELLRPFPGRSGERGPLTPELGQVHKKQGRHLQQGENMAVSKLPEAFEDVAMYFTRKEWELLEAGDKGLYRDQMLRNYQALVSLGLQGPAPDLICRMQLGEMELWVCDDEEAGESSLSEDFSPAGAGTLSSAEEQSPEDEPGNLELLRLFPGRFGEKEPLTPEPGQIHEKHGKCSQQRENVAMSKILEAFEDVAVFFTREEWELLEAGDKGLYQDQMLRNYQALVSLGLQGPAPDLICRMQLGEMELWVCDDEEAGESSLSEDFSPADAETLGTHLCLECGESFVSPSKLRVHQDVHSGEQLYRCTECKSFTRWDHLQNHTCVHVDEKPFYCLHCGKSFTKSSKLMQHQHMHTEEKQVSCSQYGKSFTQSSKLTKHLRVHTGEKPFSCSHCGKNFTQSYTLTRHLRVHSGEKLYSCCDCGKSFTRRDHLHGHMRVHTGEKPFSCTQCEKSFSDSSTLAYHLRVHMGEKPFCCSECGKSFTSRSKLTNHLLVHTGEKPFSCSQCGKSFNRKSRLTDHLNVHTGKKPFFCSQCGKSYTHSFSLSIHLRLHTGEKRFSCSQCGKNFMQSSNLTSHIRVHTGEKPFSCSQCGKSFSQNSSLKHHLCVHTGEKPFSCSQCGKTFTKRLSLTNHLCVHKG</sequence>
<dbReference type="RefSeq" id="XP_014381611.2">
    <property type="nucleotide sequence ID" value="XM_014526125.2"/>
</dbReference>
<feature type="domain" description="C2H2-type" evidence="14">
    <location>
        <begin position="520"/>
        <end position="547"/>
    </location>
</feature>
<dbReference type="Pfam" id="PF00096">
    <property type="entry name" value="zf-C2H2"/>
    <property type="match status" value="11"/>
</dbReference>
<dbReference type="SMART" id="SM00355">
    <property type="entry name" value="ZnF_C2H2"/>
    <property type="match status" value="13"/>
</dbReference>